<evidence type="ECO:0008006" key="8">
    <source>
        <dbReference type="Google" id="ProtNLM"/>
    </source>
</evidence>
<keyword evidence="1" id="KW-0805">Transcription regulation</keyword>
<keyword evidence="2" id="KW-0804">Transcription</keyword>
<proteinExistence type="predicted"/>
<gene>
    <name evidence="6" type="ORF">A5889_001500</name>
    <name evidence="5" type="ORF">A5889_001578</name>
</gene>
<dbReference type="Gene3D" id="1.10.1790.40">
    <property type="match status" value="1"/>
</dbReference>
<accession>A0A200J7R3</accession>
<feature type="domain" description="M protein trans-acting positive regulator (MGA) HTH" evidence="4">
    <location>
        <begin position="11"/>
        <end position="68"/>
    </location>
</feature>
<dbReference type="Pfam" id="PF05043">
    <property type="entry name" value="Mga"/>
    <property type="match status" value="1"/>
</dbReference>
<evidence type="ECO:0000313" key="7">
    <source>
        <dbReference type="Proteomes" id="UP000196151"/>
    </source>
</evidence>
<dbReference type="InterPro" id="IPR050661">
    <property type="entry name" value="BglG_antiterminators"/>
</dbReference>
<sequence length="482" mass="56101">MYSMLKKIITEKDIQRQILLLEQLLNQQTITAKNLSATIGTTERTIFSDLQLIREQLPLGWSIETDSSGIRLVNASNALTNDIWELFLDQSVSVQLVKELFFTKELVTPVFLQNSGVSLETLKRHTKKINKQLKSYHIEIKLTASSAQLLGEESAIRIFYHRLLVPFTHNNYFFTDYAIHEEHYFLFLKKINRSSISVDTEQIFGACWFFINTIRIKANCRIETFPFEQSDALFALYAPHLEYLYAKEGIYLQGEEIFFAFFCFLESWNYDNHYGTQLKNVFNQQYGSLETAVQSFVAHLAEEIELPRLTATPLASNLVLLLIKYIESPVLSEMFQLEYQELIMSRQNQWLDFNTRNQQLLAILGSEAAIHYPDYFFNLASLLEQQAIFSLQPHMLTIYFIYQGEPAWKAFLQQELADYLGNRVILKAIEWTELAQIQLNETDLLVSNFPLEQVAHPVFYISSIPTKNELHQLKELTLDPYL</sequence>
<name>A0A200J7R3_9ENTE</name>
<dbReference type="Gene3D" id="1.10.1790.30">
    <property type="match status" value="1"/>
</dbReference>
<dbReference type="EMBL" id="NIBQ01000002">
    <property type="protein sequence ID" value="OUZ32869.1"/>
    <property type="molecule type" value="Genomic_DNA"/>
</dbReference>
<protein>
    <recommendedName>
        <fullName evidence="8">Mga helix-turn-helix domain-containing protein</fullName>
    </recommendedName>
</protein>
<dbReference type="InterPro" id="IPR007737">
    <property type="entry name" value="Mga_HTH"/>
</dbReference>
<evidence type="ECO:0000259" key="3">
    <source>
        <dbReference type="Pfam" id="PF05043"/>
    </source>
</evidence>
<evidence type="ECO:0000313" key="5">
    <source>
        <dbReference type="EMBL" id="OUZ32869.1"/>
    </source>
</evidence>
<dbReference type="OrthoDB" id="2191210at2"/>
<dbReference type="PANTHER" id="PTHR30185:SF18">
    <property type="entry name" value="TRANSCRIPTIONAL REGULATOR MTLR"/>
    <property type="match status" value="1"/>
</dbReference>
<dbReference type="InterPro" id="IPR013199">
    <property type="entry name" value="HTH_Mga_DNA-bd_dom"/>
</dbReference>
<dbReference type="Proteomes" id="UP000196151">
    <property type="component" value="Chromosome"/>
</dbReference>
<evidence type="ECO:0000256" key="2">
    <source>
        <dbReference type="ARBA" id="ARBA00023163"/>
    </source>
</evidence>
<dbReference type="Pfam" id="PF08280">
    <property type="entry name" value="HTH_Mga"/>
    <property type="match status" value="1"/>
</dbReference>
<evidence type="ECO:0000259" key="4">
    <source>
        <dbReference type="Pfam" id="PF08280"/>
    </source>
</evidence>
<dbReference type="Gene3D" id="3.40.50.2300">
    <property type="match status" value="1"/>
</dbReference>
<organism evidence="5">
    <name type="scientific">Candidatus Enterococcus dunnyi</name>
    <dbReference type="NCBI Taxonomy" id="1834192"/>
    <lineage>
        <taxon>Bacteria</taxon>
        <taxon>Bacillati</taxon>
        <taxon>Bacillota</taxon>
        <taxon>Bacilli</taxon>
        <taxon>Lactobacillales</taxon>
        <taxon>Enterococcaceae</taxon>
        <taxon>Enterococcus</taxon>
    </lineage>
</organism>
<reference evidence="6" key="3">
    <citation type="submission" date="2024-03" db="EMBL/GenBank/DDBJ databases">
        <title>The Genome Sequence of Enterococcus sp. DIV0238c.</title>
        <authorList>
            <consortium name="The Broad Institute Genomics Platform"/>
            <consortium name="The Broad Institute Microbial Omics Core"/>
            <consortium name="The Broad Institute Genomic Center for Infectious Diseases"/>
            <person name="Earl A."/>
            <person name="Manson A."/>
            <person name="Gilmore M."/>
            <person name="Schwartman J."/>
            <person name="Shea T."/>
            <person name="Abouelleil A."/>
            <person name="Cao P."/>
            <person name="Chapman S."/>
            <person name="Cusick C."/>
            <person name="Young S."/>
            <person name="Neafsey D."/>
            <person name="Nusbaum C."/>
            <person name="Birren B."/>
        </authorList>
    </citation>
    <scope>NUCLEOTIDE SEQUENCE</scope>
    <source>
        <strain evidence="6">9D6_DIV0238</strain>
    </source>
</reference>
<dbReference type="Gene3D" id="1.10.10.10">
    <property type="entry name" value="Winged helix-like DNA-binding domain superfamily/Winged helix DNA-binding domain"/>
    <property type="match status" value="2"/>
</dbReference>
<dbReference type="EMBL" id="CP147246">
    <property type="protein sequence ID" value="WYJ93998.1"/>
    <property type="molecule type" value="Genomic_DNA"/>
</dbReference>
<reference evidence="6" key="2">
    <citation type="submission" date="2017-05" db="EMBL/GenBank/DDBJ databases">
        <authorList>
            <consortium name="The Broad Institute Genomics Platform"/>
            <consortium name="The Broad Institute Genomic Center for Infectious Diseases"/>
            <person name="Earl A."/>
            <person name="Manson A."/>
            <person name="Schwartman J."/>
            <person name="Gilmore M."/>
            <person name="Abouelleil A."/>
            <person name="Cao P."/>
            <person name="Chapman S."/>
            <person name="Cusick C."/>
            <person name="Shea T."/>
            <person name="Young S."/>
            <person name="Neafsey D."/>
            <person name="Nusbaum C."/>
            <person name="Birren B."/>
        </authorList>
    </citation>
    <scope>NUCLEOTIDE SEQUENCE</scope>
    <source>
        <strain evidence="6">9D6_DIV0238</strain>
    </source>
</reference>
<dbReference type="Pfam" id="PF18333">
    <property type="entry name" value="ssDNA_DBD"/>
    <property type="match status" value="1"/>
</dbReference>
<dbReference type="PANTHER" id="PTHR30185">
    <property type="entry name" value="CRYPTIC BETA-GLUCOSIDE BGL OPERON ANTITERMINATOR"/>
    <property type="match status" value="1"/>
</dbReference>
<keyword evidence="7" id="KW-1185">Reference proteome</keyword>
<reference evidence="5" key="1">
    <citation type="submission" date="2017-05" db="EMBL/GenBank/DDBJ databases">
        <title>The Genome Sequence of Enterococcus sp. 9D6_DIV0238.</title>
        <authorList>
            <consortium name="The Broad Institute Genomics Platform"/>
            <consortium name="The Broad Institute Genomic Center for Infectious Diseases"/>
            <person name="Earl A."/>
            <person name="Manson A."/>
            <person name="Schwartman J."/>
            <person name="Gilmore M."/>
            <person name="Abouelleil A."/>
            <person name="Cao P."/>
            <person name="Chapman S."/>
            <person name="Cusick C."/>
            <person name="Shea T."/>
            <person name="Young S."/>
            <person name="Neafsey D."/>
            <person name="Nusbaum C."/>
            <person name="Birren B."/>
        </authorList>
    </citation>
    <scope>NUCLEOTIDE SEQUENCE [LARGE SCALE GENOMIC DNA]</scope>
    <source>
        <strain evidence="5">9D6_DIV0238</strain>
    </source>
</reference>
<evidence type="ECO:0000313" key="6">
    <source>
        <dbReference type="EMBL" id="WYJ93998.1"/>
    </source>
</evidence>
<dbReference type="AlphaFoldDB" id="A0A200J7R3"/>
<evidence type="ECO:0000256" key="1">
    <source>
        <dbReference type="ARBA" id="ARBA00023015"/>
    </source>
</evidence>
<feature type="domain" description="Mga helix-turn-helix" evidence="3">
    <location>
        <begin position="77"/>
        <end position="163"/>
    </location>
</feature>
<dbReference type="InterPro" id="IPR036388">
    <property type="entry name" value="WH-like_DNA-bd_sf"/>
</dbReference>